<dbReference type="Gene3D" id="2.40.170.20">
    <property type="entry name" value="TonB-dependent receptor, beta-barrel domain"/>
    <property type="match status" value="1"/>
</dbReference>
<gene>
    <name evidence="16" type="ORF">K8W16_01750</name>
</gene>
<dbReference type="RefSeq" id="WP_304120615.1">
    <property type="nucleotide sequence ID" value="NZ_DYZA01000030.1"/>
</dbReference>
<evidence type="ECO:0000256" key="10">
    <source>
        <dbReference type="ARBA" id="ARBA00023237"/>
    </source>
</evidence>
<keyword evidence="8 12" id="KW-0798">TonB box</keyword>
<reference evidence="16" key="2">
    <citation type="submission" date="2021-09" db="EMBL/GenBank/DDBJ databases">
        <authorList>
            <person name="Gilroy R."/>
        </authorList>
    </citation>
    <scope>NUCLEOTIDE SEQUENCE</scope>
    <source>
        <strain evidence="16">ChiGjej2B2-19336</strain>
    </source>
</reference>
<keyword evidence="10 11" id="KW-0998">Cell outer membrane</keyword>
<dbReference type="PROSITE" id="PS52016">
    <property type="entry name" value="TONB_DEPENDENT_REC_3"/>
    <property type="match status" value="1"/>
</dbReference>
<evidence type="ECO:0000256" key="9">
    <source>
        <dbReference type="ARBA" id="ARBA00023136"/>
    </source>
</evidence>
<evidence type="ECO:0000313" key="17">
    <source>
        <dbReference type="Proteomes" id="UP000698963"/>
    </source>
</evidence>
<evidence type="ECO:0000256" key="13">
    <source>
        <dbReference type="SAM" id="SignalP"/>
    </source>
</evidence>
<keyword evidence="7" id="KW-0406">Ion transport</keyword>
<feature type="chain" id="PRO_5037340891" evidence="13">
    <location>
        <begin position="30"/>
        <end position="707"/>
    </location>
</feature>
<dbReference type="PANTHER" id="PTHR32552">
    <property type="entry name" value="FERRICHROME IRON RECEPTOR-RELATED"/>
    <property type="match status" value="1"/>
</dbReference>
<dbReference type="EMBL" id="DYZA01000030">
    <property type="protein sequence ID" value="HJD96357.1"/>
    <property type="molecule type" value="Genomic_DNA"/>
</dbReference>
<evidence type="ECO:0000259" key="14">
    <source>
        <dbReference type="Pfam" id="PF00593"/>
    </source>
</evidence>
<name>A0A921ATZ5_9BACT</name>
<evidence type="ECO:0000256" key="11">
    <source>
        <dbReference type="PROSITE-ProRule" id="PRU01360"/>
    </source>
</evidence>
<evidence type="ECO:0000256" key="8">
    <source>
        <dbReference type="ARBA" id="ARBA00023077"/>
    </source>
</evidence>
<keyword evidence="9 11" id="KW-0472">Membrane</keyword>
<accession>A0A921ATZ5</accession>
<dbReference type="PANTHER" id="PTHR32552:SF81">
    <property type="entry name" value="TONB-DEPENDENT OUTER MEMBRANE RECEPTOR"/>
    <property type="match status" value="1"/>
</dbReference>
<dbReference type="InterPro" id="IPR036942">
    <property type="entry name" value="Beta-barrel_TonB_sf"/>
</dbReference>
<dbReference type="Pfam" id="PF00593">
    <property type="entry name" value="TonB_dep_Rec_b-barrel"/>
    <property type="match status" value="1"/>
</dbReference>
<evidence type="ECO:0000256" key="6">
    <source>
        <dbReference type="ARBA" id="ARBA00023004"/>
    </source>
</evidence>
<evidence type="ECO:0000256" key="12">
    <source>
        <dbReference type="RuleBase" id="RU003357"/>
    </source>
</evidence>
<keyword evidence="4" id="KW-0410">Iron transport</keyword>
<proteinExistence type="inferred from homology"/>
<dbReference type="Proteomes" id="UP000698963">
    <property type="component" value="Unassembled WGS sequence"/>
</dbReference>
<dbReference type="AlphaFoldDB" id="A0A921ATZ5"/>
<evidence type="ECO:0000256" key="1">
    <source>
        <dbReference type="ARBA" id="ARBA00004571"/>
    </source>
</evidence>
<evidence type="ECO:0000256" key="7">
    <source>
        <dbReference type="ARBA" id="ARBA00023065"/>
    </source>
</evidence>
<dbReference type="Pfam" id="PF07715">
    <property type="entry name" value="Plug"/>
    <property type="match status" value="1"/>
</dbReference>
<protein>
    <submittedName>
        <fullName evidence="16">TonB-dependent receptor</fullName>
    </submittedName>
</protein>
<keyword evidence="2 11" id="KW-0813">Transport</keyword>
<comment type="similarity">
    <text evidence="11 12">Belongs to the TonB-dependent receptor family.</text>
</comment>
<dbReference type="InterPro" id="IPR012910">
    <property type="entry name" value="Plug_dom"/>
</dbReference>
<feature type="signal peptide" evidence="13">
    <location>
        <begin position="1"/>
        <end position="29"/>
    </location>
</feature>
<dbReference type="InterPro" id="IPR000531">
    <property type="entry name" value="Beta-barrel_TonB"/>
</dbReference>
<evidence type="ECO:0000256" key="3">
    <source>
        <dbReference type="ARBA" id="ARBA00022452"/>
    </source>
</evidence>
<keyword evidence="6" id="KW-0408">Iron</keyword>
<evidence type="ECO:0000256" key="2">
    <source>
        <dbReference type="ARBA" id="ARBA00022448"/>
    </source>
</evidence>
<keyword evidence="13" id="KW-0732">Signal</keyword>
<feature type="domain" description="TonB-dependent receptor-like beta-barrel" evidence="14">
    <location>
        <begin position="285"/>
        <end position="675"/>
    </location>
</feature>
<evidence type="ECO:0000256" key="4">
    <source>
        <dbReference type="ARBA" id="ARBA00022496"/>
    </source>
</evidence>
<evidence type="ECO:0000259" key="15">
    <source>
        <dbReference type="Pfam" id="PF07715"/>
    </source>
</evidence>
<organism evidence="16 17">
    <name type="scientific">Mailhella massiliensis</name>
    <dbReference type="NCBI Taxonomy" id="1903261"/>
    <lineage>
        <taxon>Bacteria</taxon>
        <taxon>Pseudomonadati</taxon>
        <taxon>Thermodesulfobacteriota</taxon>
        <taxon>Desulfovibrionia</taxon>
        <taxon>Desulfovibrionales</taxon>
        <taxon>Desulfovibrionaceae</taxon>
        <taxon>Mailhella</taxon>
    </lineage>
</organism>
<dbReference type="InterPro" id="IPR039426">
    <property type="entry name" value="TonB-dep_rcpt-like"/>
</dbReference>
<keyword evidence="16" id="KW-0675">Receptor</keyword>
<dbReference type="SUPFAM" id="SSF56935">
    <property type="entry name" value="Porins"/>
    <property type="match status" value="1"/>
</dbReference>
<dbReference type="CDD" id="cd01347">
    <property type="entry name" value="ligand_gated_channel"/>
    <property type="match status" value="1"/>
</dbReference>
<keyword evidence="5 11" id="KW-0812">Transmembrane</keyword>
<evidence type="ECO:0000313" key="16">
    <source>
        <dbReference type="EMBL" id="HJD96357.1"/>
    </source>
</evidence>
<dbReference type="GO" id="GO:0006826">
    <property type="term" value="P:iron ion transport"/>
    <property type="evidence" value="ECO:0007669"/>
    <property type="project" value="UniProtKB-KW"/>
</dbReference>
<reference evidence="16" key="1">
    <citation type="journal article" date="2021" name="PeerJ">
        <title>Extensive microbial diversity within the chicken gut microbiome revealed by metagenomics and culture.</title>
        <authorList>
            <person name="Gilroy R."/>
            <person name="Ravi A."/>
            <person name="Getino M."/>
            <person name="Pursley I."/>
            <person name="Horton D.L."/>
            <person name="Alikhan N.F."/>
            <person name="Baker D."/>
            <person name="Gharbi K."/>
            <person name="Hall N."/>
            <person name="Watson M."/>
            <person name="Adriaenssens E.M."/>
            <person name="Foster-Nyarko E."/>
            <person name="Jarju S."/>
            <person name="Secka A."/>
            <person name="Antonio M."/>
            <person name="Oren A."/>
            <person name="Chaudhuri R.R."/>
            <person name="La Ragione R."/>
            <person name="Hildebrand F."/>
            <person name="Pallen M.J."/>
        </authorList>
    </citation>
    <scope>NUCLEOTIDE SEQUENCE</scope>
    <source>
        <strain evidence="16">ChiGjej2B2-19336</strain>
    </source>
</reference>
<dbReference type="GO" id="GO:0009279">
    <property type="term" value="C:cell outer membrane"/>
    <property type="evidence" value="ECO:0007669"/>
    <property type="project" value="UniProtKB-SubCell"/>
</dbReference>
<feature type="domain" description="TonB-dependent receptor plug" evidence="15">
    <location>
        <begin position="49"/>
        <end position="155"/>
    </location>
</feature>
<evidence type="ECO:0000256" key="5">
    <source>
        <dbReference type="ARBA" id="ARBA00022692"/>
    </source>
</evidence>
<comment type="caution">
    <text evidence="16">The sequence shown here is derived from an EMBL/GenBank/DDBJ whole genome shotgun (WGS) entry which is preliminary data.</text>
</comment>
<keyword evidence="3 11" id="KW-1134">Transmembrane beta strand</keyword>
<sequence>MARKRTRKLAAAAFCGMCMLAGTQTNALADDLLVLPEITVTANKIAEDQQKVPLSVSVINEDEVRDSGMETLDDLSAKVPNLVMPTGGLPMMKFPSIRGSQSIAHSYVPSVITYIDDVPLTSTTAYDVPLYNIESIEVLRGPQGTLYGRNASGGVIKIITKKPENEIHGQVGVEVGTHNHVKPNIALSGPIIDDKLFASGSFQFYNHRGNVWNDYTGTYVDDRRNYSGRFSLLFTPTEDWEIRLSAGMTKYNEGTFSMYSPNAFAIYDKMYGPEMTQMYHDMNGGTRTPRHVTSNDNGYNKTMLNDQSLSIKYNISPAWTFTSVTTRSEADIRFLVDYDFGPNFLPLEYGMASEDRNDSGMYDFGQEFRLTYDEDGVNAVIGAAYSHIDRRQRYDYYNSIGATNARDITNTYSLFSQVKVPFAERWAFTIGGRLDYYHTGAWAHAKRAGMGMQAPYSGDDSWFNVSPKVALEYSLTENNMLYASFSEGYKAGGFDSAYATPGHEKYDEEHVYSFELGSKNQFLDNSLRMNFAVFANKYNGMQVEKFTSGMSGYIDNAGNPWAFGAEGEISWMVLPGLELFANVGYTHLRFDDITDDLYGRLNRNRVPYVPEWTYSVGASYRHESGFYTRVDATGATKSYLNIDNSGYIPSHTLVNARVGYEFDNNVDVYAYVNNIFDKNYDYVRSFGGAYWVATEGVNGGVGISYRF</sequence>
<comment type="subcellular location">
    <subcellularLocation>
        <location evidence="1 11">Cell outer membrane</location>
        <topology evidence="1 11">Multi-pass membrane protein</topology>
    </subcellularLocation>
</comment>